<dbReference type="CDD" id="cd06170">
    <property type="entry name" value="LuxR_C_like"/>
    <property type="match status" value="1"/>
</dbReference>
<keyword evidence="6" id="KW-1185">Reference proteome</keyword>
<dbReference type="SUPFAM" id="SSF46894">
    <property type="entry name" value="C-terminal effector domain of the bipartite response regulators"/>
    <property type="match status" value="1"/>
</dbReference>
<dbReference type="AlphaFoldDB" id="A0A074MZT8"/>
<dbReference type="PRINTS" id="PR00038">
    <property type="entry name" value="HTHLUXR"/>
</dbReference>
<sequence length="240" mass="26933">MPGRMHRHFARIDRIEDIAEAIEYGCDVARAEGVVRHSYHVTPLFEEPTSPSTVVYARGFSDEWLALYERDDFRRDDPIPGRVLEHGSMLTWQEAMQAGPNTPGNEAYFKAMREHGLIHGFGVPLFGMHGRDGYAAFDFDRPLADVPDRTLGLVRAIAQASHQRVCVLIESAPTRISLSERERQVLEWLTEGKSLSVTAEIMGLSPDTVKTYARRIYAKLDASDRVGAVVKALRLGLVRV</sequence>
<keyword evidence="2" id="KW-0238">DNA-binding</keyword>
<dbReference type="InterPro" id="IPR016032">
    <property type="entry name" value="Sig_transdc_resp-reg_C-effctor"/>
</dbReference>
<keyword evidence="3" id="KW-0804">Transcription</keyword>
<dbReference type="EMBL" id="JMIX01000003">
    <property type="protein sequence ID" value="KEO98909.1"/>
    <property type="molecule type" value="Genomic_DNA"/>
</dbReference>
<dbReference type="GO" id="GO:0003677">
    <property type="term" value="F:DNA binding"/>
    <property type="evidence" value="ECO:0007669"/>
    <property type="project" value="UniProtKB-KW"/>
</dbReference>
<evidence type="ECO:0000256" key="2">
    <source>
        <dbReference type="ARBA" id="ARBA00023125"/>
    </source>
</evidence>
<feature type="domain" description="HTH luxR-type" evidence="4">
    <location>
        <begin position="171"/>
        <end position="236"/>
    </location>
</feature>
<dbReference type="PANTHER" id="PTHR44688">
    <property type="entry name" value="DNA-BINDING TRANSCRIPTIONAL ACTIVATOR DEVR_DOSR"/>
    <property type="match status" value="1"/>
</dbReference>
<evidence type="ECO:0000313" key="5">
    <source>
        <dbReference type="EMBL" id="KEO98909.1"/>
    </source>
</evidence>
<evidence type="ECO:0000256" key="1">
    <source>
        <dbReference type="ARBA" id="ARBA00023015"/>
    </source>
</evidence>
<protein>
    <recommendedName>
        <fullName evidence="4">HTH luxR-type domain-containing protein</fullName>
    </recommendedName>
</protein>
<comment type="caution">
    <text evidence="5">The sequence shown here is derived from an EMBL/GenBank/DDBJ whole genome shotgun (WGS) entry which is preliminary data.</text>
</comment>
<evidence type="ECO:0000256" key="3">
    <source>
        <dbReference type="ARBA" id="ARBA00023163"/>
    </source>
</evidence>
<dbReference type="PANTHER" id="PTHR44688:SF16">
    <property type="entry name" value="DNA-BINDING TRANSCRIPTIONAL ACTIVATOR DEVR_DOSR"/>
    <property type="match status" value="1"/>
</dbReference>
<accession>A0A074MZT8</accession>
<reference evidence="5 6" key="1">
    <citation type="submission" date="2014-04" db="EMBL/GenBank/DDBJ databases">
        <title>A comprehensive comparison of genomes of Erythrobacter spp. Strains.</title>
        <authorList>
            <person name="Zheng Q."/>
        </authorList>
    </citation>
    <scope>NUCLEOTIDE SEQUENCE [LARGE SCALE GENOMIC DNA]</scope>
    <source>
        <strain evidence="5 6">DSM 8509</strain>
    </source>
</reference>
<dbReference type="PROSITE" id="PS50043">
    <property type="entry name" value="HTH_LUXR_2"/>
    <property type="match status" value="1"/>
</dbReference>
<dbReference type="GO" id="GO:0006355">
    <property type="term" value="P:regulation of DNA-templated transcription"/>
    <property type="evidence" value="ECO:0007669"/>
    <property type="project" value="InterPro"/>
</dbReference>
<dbReference type="InterPro" id="IPR036693">
    <property type="entry name" value="TF_LuxR_autoind-bd_dom_sf"/>
</dbReference>
<keyword evidence="1" id="KW-0805">Transcription regulation</keyword>
<name>A0A074MZT8_9SPHN</name>
<evidence type="ECO:0000313" key="6">
    <source>
        <dbReference type="Proteomes" id="UP000027866"/>
    </source>
</evidence>
<gene>
    <name evidence="5" type="ORF">EH32_07330</name>
</gene>
<dbReference type="InterPro" id="IPR036388">
    <property type="entry name" value="WH-like_DNA-bd_sf"/>
</dbReference>
<organism evidence="5 6">
    <name type="scientific">Erythrobacter litoralis</name>
    <dbReference type="NCBI Taxonomy" id="39960"/>
    <lineage>
        <taxon>Bacteria</taxon>
        <taxon>Pseudomonadati</taxon>
        <taxon>Pseudomonadota</taxon>
        <taxon>Alphaproteobacteria</taxon>
        <taxon>Sphingomonadales</taxon>
        <taxon>Erythrobacteraceae</taxon>
        <taxon>Erythrobacter/Porphyrobacter group</taxon>
        <taxon>Erythrobacter</taxon>
    </lineage>
</organism>
<dbReference type="Pfam" id="PF03472">
    <property type="entry name" value="Autoind_bind"/>
    <property type="match status" value="1"/>
</dbReference>
<dbReference type="SUPFAM" id="SSF75516">
    <property type="entry name" value="Pheromone-binding domain of LuxR-like quorum-sensing transcription factors"/>
    <property type="match status" value="1"/>
</dbReference>
<proteinExistence type="predicted"/>
<dbReference type="InterPro" id="IPR000792">
    <property type="entry name" value="Tscrpt_reg_LuxR_C"/>
</dbReference>
<dbReference type="SMART" id="SM00421">
    <property type="entry name" value="HTH_LUXR"/>
    <property type="match status" value="1"/>
</dbReference>
<evidence type="ECO:0000259" key="4">
    <source>
        <dbReference type="PROSITE" id="PS50043"/>
    </source>
</evidence>
<dbReference type="Pfam" id="PF00196">
    <property type="entry name" value="GerE"/>
    <property type="match status" value="1"/>
</dbReference>
<dbReference type="Gene3D" id="1.10.10.10">
    <property type="entry name" value="Winged helix-like DNA-binding domain superfamily/Winged helix DNA-binding domain"/>
    <property type="match status" value="1"/>
</dbReference>
<dbReference type="Gene3D" id="3.30.450.80">
    <property type="entry name" value="Transcription factor LuxR-like, autoinducer-binding domain"/>
    <property type="match status" value="1"/>
</dbReference>
<dbReference type="Proteomes" id="UP000027866">
    <property type="component" value="Unassembled WGS sequence"/>
</dbReference>
<dbReference type="InterPro" id="IPR005143">
    <property type="entry name" value="TF_LuxR_autoind-bd_dom"/>
</dbReference>